<dbReference type="GO" id="GO:0003700">
    <property type="term" value="F:DNA-binding transcription factor activity"/>
    <property type="evidence" value="ECO:0007669"/>
    <property type="project" value="TreeGrafter"/>
</dbReference>
<dbReference type="InterPro" id="IPR050109">
    <property type="entry name" value="HTH-type_TetR-like_transc_reg"/>
</dbReference>
<feature type="compositionally biased region" description="Basic and acidic residues" evidence="3">
    <location>
        <begin position="10"/>
        <end position="20"/>
    </location>
</feature>
<dbReference type="PANTHER" id="PTHR30055:SF231">
    <property type="entry name" value="TRANSCRIPTIONAL REGULATORY PROTEIN (PROBABLY DEOR-FAMILY)-RELATED"/>
    <property type="match status" value="1"/>
</dbReference>
<organism evidence="5 6">
    <name type="scientific">Saccharopolyspora gloriosae</name>
    <dbReference type="NCBI Taxonomy" id="455344"/>
    <lineage>
        <taxon>Bacteria</taxon>
        <taxon>Bacillati</taxon>
        <taxon>Actinomycetota</taxon>
        <taxon>Actinomycetes</taxon>
        <taxon>Pseudonocardiales</taxon>
        <taxon>Pseudonocardiaceae</taxon>
        <taxon>Saccharopolyspora</taxon>
    </lineage>
</organism>
<name>A0A840NBJ2_9PSEU</name>
<sequence length="156" mass="17236">MTADNVVANERGRKPRDPGRRGRIVRAAISVIAEHGVEELTHRKVAEAADVPLGSTTYYFTGLDQLVEAAMDEVSQHSVARLRRWEQQLPADADLPTALADFVVTSTTEQRERTIAEHNLYAVALHRPHLRVIAAAWDDAFSQPFIARTDPACSAP</sequence>
<evidence type="ECO:0000256" key="2">
    <source>
        <dbReference type="PROSITE-ProRule" id="PRU00335"/>
    </source>
</evidence>
<feature type="DNA-binding region" description="H-T-H motif" evidence="2">
    <location>
        <begin position="41"/>
        <end position="60"/>
    </location>
</feature>
<dbReference type="EMBL" id="JACHIV010000001">
    <property type="protein sequence ID" value="MBB5068281.1"/>
    <property type="molecule type" value="Genomic_DNA"/>
</dbReference>
<evidence type="ECO:0000313" key="6">
    <source>
        <dbReference type="Proteomes" id="UP000580474"/>
    </source>
</evidence>
<dbReference type="Pfam" id="PF17940">
    <property type="entry name" value="TetR_C_31"/>
    <property type="match status" value="1"/>
</dbReference>
<accession>A0A840NBJ2</accession>
<dbReference type="SUPFAM" id="SSF46689">
    <property type="entry name" value="Homeodomain-like"/>
    <property type="match status" value="1"/>
</dbReference>
<evidence type="ECO:0000259" key="4">
    <source>
        <dbReference type="PROSITE" id="PS50977"/>
    </source>
</evidence>
<keyword evidence="1 2" id="KW-0238">DNA-binding</keyword>
<dbReference type="InterPro" id="IPR041583">
    <property type="entry name" value="TetR_C_31"/>
</dbReference>
<dbReference type="PROSITE" id="PS50977">
    <property type="entry name" value="HTH_TETR_2"/>
    <property type="match status" value="1"/>
</dbReference>
<feature type="domain" description="HTH tetR-type" evidence="4">
    <location>
        <begin position="18"/>
        <end position="78"/>
    </location>
</feature>
<evidence type="ECO:0000256" key="3">
    <source>
        <dbReference type="SAM" id="MobiDB-lite"/>
    </source>
</evidence>
<dbReference type="PANTHER" id="PTHR30055">
    <property type="entry name" value="HTH-TYPE TRANSCRIPTIONAL REGULATOR RUTR"/>
    <property type="match status" value="1"/>
</dbReference>
<dbReference type="InterPro" id="IPR001647">
    <property type="entry name" value="HTH_TetR"/>
</dbReference>
<dbReference type="RefSeq" id="WP_246456699.1">
    <property type="nucleotide sequence ID" value="NZ_JACHIV010000001.1"/>
</dbReference>
<reference evidence="5 6" key="1">
    <citation type="submission" date="2020-08" db="EMBL/GenBank/DDBJ databases">
        <title>Sequencing the genomes of 1000 actinobacteria strains.</title>
        <authorList>
            <person name="Klenk H.-P."/>
        </authorList>
    </citation>
    <scope>NUCLEOTIDE SEQUENCE [LARGE SCALE GENOMIC DNA]</scope>
    <source>
        <strain evidence="5 6">DSM 45582</strain>
    </source>
</reference>
<feature type="region of interest" description="Disordered" evidence="3">
    <location>
        <begin position="1"/>
        <end position="20"/>
    </location>
</feature>
<evidence type="ECO:0000256" key="1">
    <source>
        <dbReference type="ARBA" id="ARBA00023125"/>
    </source>
</evidence>
<dbReference type="Gene3D" id="1.10.357.10">
    <property type="entry name" value="Tetracycline Repressor, domain 2"/>
    <property type="match status" value="1"/>
</dbReference>
<proteinExistence type="predicted"/>
<dbReference type="Proteomes" id="UP000580474">
    <property type="component" value="Unassembled WGS sequence"/>
</dbReference>
<evidence type="ECO:0000313" key="5">
    <source>
        <dbReference type="EMBL" id="MBB5068281.1"/>
    </source>
</evidence>
<dbReference type="InterPro" id="IPR009057">
    <property type="entry name" value="Homeodomain-like_sf"/>
</dbReference>
<dbReference type="GO" id="GO:0000976">
    <property type="term" value="F:transcription cis-regulatory region binding"/>
    <property type="evidence" value="ECO:0007669"/>
    <property type="project" value="TreeGrafter"/>
</dbReference>
<protein>
    <submittedName>
        <fullName evidence="5">DNA-binding transcriptional regulator YbjK</fullName>
    </submittedName>
</protein>
<comment type="caution">
    <text evidence="5">The sequence shown here is derived from an EMBL/GenBank/DDBJ whole genome shotgun (WGS) entry which is preliminary data.</text>
</comment>
<dbReference type="Pfam" id="PF00440">
    <property type="entry name" value="TetR_N"/>
    <property type="match status" value="1"/>
</dbReference>
<dbReference type="AlphaFoldDB" id="A0A840NBJ2"/>
<gene>
    <name evidence="5" type="ORF">BJ969_001369</name>
</gene>
<keyword evidence="6" id="KW-1185">Reference proteome</keyword>